<dbReference type="EMBL" id="JARKIF010000010">
    <property type="protein sequence ID" value="KAJ7628670.1"/>
    <property type="molecule type" value="Genomic_DNA"/>
</dbReference>
<evidence type="ECO:0000313" key="3">
    <source>
        <dbReference type="Proteomes" id="UP001221142"/>
    </source>
</evidence>
<organism evidence="2 3">
    <name type="scientific">Roridomyces roridus</name>
    <dbReference type="NCBI Taxonomy" id="1738132"/>
    <lineage>
        <taxon>Eukaryota</taxon>
        <taxon>Fungi</taxon>
        <taxon>Dikarya</taxon>
        <taxon>Basidiomycota</taxon>
        <taxon>Agaricomycotina</taxon>
        <taxon>Agaricomycetes</taxon>
        <taxon>Agaricomycetidae</taxon>
        <taxon>Agaricales</taxon>
        <taxon>Marasmiineae</taxon>
        <taxon>Mycenaceae</taxon>
        <taxon>Roridomyces</taxon>
    </lineage>
</organism>
<proteinExistence type="predicted"/>
<gene>
    <name evidence="2" type="ORF">FB45DRAFT_918921</name>
</gene>
<evidence type="ECO:0000256" key="1">
    <source>
        <dbReference type="SAM" id="MobiDB-lite"/>
    </source>
</evidence>
<dbReference type="Proteomes" id="UP001221142">
    <property type="component" value="Unassembled WGS sequence"/>
</dbReference>
<feature type="compositionally biased region" description="Low complexity" evidence="1">
    <location>
        <begin position="1"/>
        <end position="32"/>
    </location>
</feature>
<name>A0AAD7FJW9_9AGAR</name>
<comment type="caution">
    <text evidence="2">The sequence shown here is derived from an EMBL/GenBank/DDBJ whole genome shotgun (WGS) entry which is preliminary data.</text>
</comment>
<accession>A0AAD7FJW9</accession>
<reference evidence="2" key="1">
    <citation type="submission" date="2023-03" db="EMBL/GenBank/DDBJ databases">
        <title>Massive genome expansion in bonnet fungi (Mycena s.s.) driven by repeated elements and novel gene families across ecological guilds.</title>
        <authorList>
            <consortium name="Lawrence Berkeley National Laboratory"/>
            <person name="Harder C.B."/>
            <person name="Miyauchi S."/>
            <person name="Viragh M."/>
            <person name="Kuo A."/>
            <person name="Thoen E."/>
            <person name="Andreopoulos B."/>
            <person name="Lu D."/>
            <person name="Skrede I."/>
            <person name="Drula E."/>
            <person name="Henrissat B."/>
            <person name="Morin E."/>
            <person name="Kohler A."/>
            <person name="Barry K."/>
            <person name="LaButti K."/>
            <person name="Morin E."/>
            <person name="Salamov A."/>
            <person name="Lipzen A."/>
            <person name="Mereny Z."/>
            <person name="Hegedus B."/>
            <person name="Baldrian P."/>
            <person name="Stursova M."/>
            <person name="Weitz H."/>
            <person name="Taylor A."/>
            <person name="Grigoriev I.V."/>
            <person name="Nagy L.G."/>
            <person name="Martin F."/>
            <person name="Kauserud H."/>
        </authorList>
    </citation>
    <scope>NUCLEOTIDE SEQUENCE</scope>
    <source>
        <strain evidence="2">9284</strain>
    </source>
</reference>
<sequence length="291" mass="32465">MPALASPTLSSRPTSASSSRSSRSSRRSISSRQDAAAHSFVVAQKRHRRPLTPADATANIQITPSLTLPLKLVRPAWLEEVDGVVLGSVYTDLDGVPAQYIRENLPLDDLLEAVNIAHKTLRKTYQDLPTELKYYMYDAIAVNRPTHVFAVHSSEASSEGESEQCRVDLFPIHDLVFYANCAYLTTLPVHPGATPQSTSPWFTAIPVIPLRMPSLETFHILRTFLYTQQPESVLDALAPPCVPDLPLLVQHARKIYGLWRNACELGVVDQRLYDAIQDSWERTIFVMRACS</sequence>
<feature type="region of interest" description="Disordered" evidence="1">
    <location>
        <begin position="1"/>
        <end position="35"/>
    </location>
</feature>
<keyword evidence="3" id="KW-1185">Reference proteome</keyword>
<evidence type="ECO:0000313" key="2">
    <source>
        <dbReference type="EMBL" id="KAJ7628670.1"/>
    </source>
</evidence>
<protein>
    <submittedName>
        <fullName evidence="2">Uncharacterized protein</fullName>
    </submittedName>
</protein>
<dbReference type="AlphaFoldDB" id="A0AAD7FJW9"/>